<evidence type="ECO:0000256" key="1">
    <source>
        <dbReference type="SAM" id="MobiDB-lite"/>
    </source>
</evidence>
<evidence type="ECO:0000313" key="3">
    <source>
        <dbReference type="Proteomes" id="UP000823388"/>
    </source>
</evidence>
<feature type="compositionally biased region" description="Pro residues" evidence="1">
    <location>
        <begin position="156"/>
        <end position="171"/>
    </location>
</feature>
<dbReference type="AlphaFoldDB" id="A0A8T0XIL5"/>
<dbReference type="Proteomes" id="UP000823388">
    <property type="component" value="Chromosome 1K"/>
</dbReference>
<protein>
    <submittedName>
        <fullName evidence="2">Uncharacterized protein</fullName>
    </submittedName>
</protein>
<keyword evidence="3" id="KW-1185">Reference proteome</keyword>
<evidence type="ECO:0000313" key="2">
    <source>
        <dbReference type="EMBL" id="KAG2657786.1"/>
    </source>
</evidence>
<proteinExistence type="predicted"/>
<sequence length="299" mass="30735">MLPYSQEALLLMKDLAVLHVLVVETCGSGTKSPTFPTNEPAIPLTTGREPALTPSGEPDNINPPDLGTRPRLAPSSACWLPAAADKQGSGVSGALALCHRALDAHGAASSPTAGVWPVAREASRLRRSPLAAGQARQTRVADPASPLLAHGRSDIPTPPPLPPPAHSPPCAPASRSRLARRRPSPPARGQTGVVAPRPRPVRPGGANGQPGFAAPRLRLVQHRRCLPATCPVPLLLAHSRPGGGCRSPPAAAVAPARGLPSGVVGAAAPRPRLTQSRSSSRTGRAQCCCYDSPPARAAI</sequence>
<feature type="compositionally biased region" description="Polar residues" evidence="1">
    <location>
        <begin position="28"/>
        <end position="37"/>
    </location>
</feature>
<feature type="compositionally biased region" description="Polar residues" evidence="1">
    <location>
        <begin position="273"/>
        <end position="283"/>
    </location>
</feature>
<accession>A0A8T0XIL5</accession>
<organism evidence="2 3">
    <name type="scientific">Panicum virgatum</name>
    <name type="common">Blackwell switchgrass</name>
    <dbReference type="NCBI Taxonomy" id="38727"/>
    <lineage>
        <taxon>Eukaryota</taxon>
        <taxon>Viridiplantae</taxon>
        <taxon>Streptophyta</taxon>
        <taxon>Embryophyta</taxon>
        <taxon>Tracheophyta</taxon>
        <taxon>Spermatophyta</taxon>
        <taxon>Magnoliopsida</taxon>
        <taxon>Liliopsida</taxon>
        <taxon>Poales</taxon>
        <taxon>Poaceae</taxon>
        <taxon>PACMAD clade</taxon>
        <taxon>Panicoideae</taxon>
        <taxon>Panicodae</taxon>
        <taxon>Paniceae</taxon>
        <taxon>Panicinae</taxon>
        <taxon>Panicum</taxon>
        <taxon>Panicum sect. Hiantes</taxon>
    </lineage>
</organism>
<feature type="region of interest" description="Disordered" evidence="1">
    <location>
        <begin position="264"/>
        <end position="283"/>
    </location>
</feature>
<gene>
    <name evidence="2" type="ORF">PVAP13_1KG201005</name>
</gene>
<feature type="region of interest" description="Disordered" evidence="1">
    <location>
        <begin position="127"/>
        <end position="212"/>
    </location>
</feature>
<dbReference type="EMBL" id="CM029037">
    <property type="protein sequence ID" value="KAG2657786.1"/>
    <property type="molecule type" value="Genomic_DNA"/>
</dbReference>
<reference evidence="2" key="1">
    <citation type="submission" date="2020-05" db="EMBL/GenBank/DDBJ databases">
        <title>WGS assembly of Panicum virgatum.</title>
        <authorList>
            <person name="Lovell J.T."/>
            <person name="Jenkins J."/>
            <person name="Shu S."/>
            <person name="Juenger T.E."/>
            <person name="Schmutz J."/>
        </authorList>
    </citation>
    <scope>NUCLEOTIDE SEQUENCE</scope>
    <source>
        <strain evidence="2">AP13</strain>
    </source>
</reference>
<feature type="region of interest" description="Disordered" evidence="1">
    <location>
        <begin position="28"/>
        <end position="65"/>
    </location>
</feature>
<name>A0A8T0XIL5_PANVG</name>
<comment type="caution">
    <text evidence="2">The sequence shown here is derived from an EMBL/GenBank/DDBJ whole genome shotgun (WGS) entry which is preliminary data.</text>
</comment>